<keyword evidence="7 9" id="KW-0472">Membrane</keyword>
<dbReference type="Pfam" id="PF02653">
    <property type="entry name" value="BPD_transp_2"/>
    <property type="match status" value="1"/>
</dbReference>
<dbReference type="Proteomes" id="UP000019849">
    <property type="component" value="Unassembled WGS sequence"/>
</dbReference>
<evidence type="ECO:0000256" key="2">
    <source>
        <dbReference type="ARBA" id="ARBA00022448"/>
    </source>
</evidence>
<dbReference type="STRING" id="69279.BG36_16610"/>
<evidence type="ECO:0000313" key="10">
    <source>
        <dbReference type="EMBL" id="EXL01920.1"/>
    </source>
</evidence>
<keyword evidence="5" id="KW-0029">Amino-acid transport</keyword>
<comment type="similarity">
    <text evidence="8">Belongs to the binding-protein-dependent transport system permease family. LivHM subfamily.</text>
</comment>
<evidence type="ECO:0000313" key="11">
    <source>
        <dbReference type="EMBL" id="TDR31923.1"/>
    </source>
</evidence>
<dbReference type="RefSeq" id="WP_035032204.1">
    <property type="nucleotide sequence ID" value="NZ_KK073908.1"/>
</dbReference>
<reference evidence="10 12" key="1">
    <citation type="submission" date="2014-02" db="EMBL/GenBank/DDBJ databases">
        <title>Aquamicrobium defluvii Genome sequencing.</title>
        <authorList>
            <person name="Wang X."/>
        </authorList>
    </citation>
    <scope>NUCLEOTIDE SEQUENCE [LARGE SCALE GENOMIC DNA]</scope>
    <source>
        <strain evidence="10 12">W13Z1</strain>
    </source>
</reference>
<feature type="transmembrane region" description="Helical" evidence="9">
    <location>
        <begin position="12"/>
        <end position="30"/>
    </location>
</feature>
<organism evidence="10 12">
    <name type="scientific">Aquamicrobium defluvii</name>
    <dbReference type="NCBI Taxonomy" id="69279"/>
    <lineage>
        <taxon>Bacteria</taxon>
        <taxon>Pseudomonadati</taxon>
        <taxon>Pseudomonadota</taxon>
        <taxon>Alphaproteobacteria</taxon>
        <taxon>Hyphomicrobiales</taxon>
        <taxon>Phyllobacteriaceae</taxon>
        <taxon>Aquamicrobium</taxon>
    </lineage>
</organism>
<evidence type="ECO:0000256" key="3">
    <source>
        <dbReference type="ARBA" id="ARBA00022475"/>
    </source>
</evidence>
<comment type="subcellular location">
    <subcellularLocation>
        <location evidence="1">Cell membrane</location>
        <topology evidence="1">Multi-pass membrane protein</topology>
    </subcellularLocation>
</comment>
<reference evidence="11 13" key="2">
    <citation type="submission" date="2019-03" db="EMBL/GenBank/DDBJ databases">
        <title>Genomic Encyclopedia of Type Strains, Phase IV (KMG-IV): sequencing the most valuable type-strain genomes for metagenomic binning, comparative biology and taxonomic classification.</title>
        <authorList>
            <person name="Goeker M."/>
        </authorList>
    </citation>
    <scope>NUCLEOTIDE SEQUENCE [LARGE SCALE GENOMIC DNA]</scope>
    <source>
        <strain evidence="11 13">DSM 11603</strain>
    </source>
</reference>
<keyword evidence="4 9" id="KW-0812">Transmembrane</keyword>
<evidence type="ECO:0000256" key="1">
    <source>
        <dbReference type="ARBA" id="ARBA00004651"/>
    </source>
</evidence>
<dbReference type="AlphaFoldDB" id="A0A011V0J7"/>
<feature type="transmembrane region" description="Helical" evidence="9">
    <location>
        <begin position="188"/>
        <end position="209"/>
    </location>
</feature>
<dbReference type="EMBL" id="SNZF01000030">
    <property type="protein sequence ID" value="TDR31923.1"/>
    <property type="molecule type" value="Genomic_DNA"/>
</dbReference>
<evidence type="ECO:0000313" key="12">
    <source>
        <dbReference type="Proteomes" id="UP000019849"/>
    </source>
</evidence>
<dbReference type="Proteomes" id="UP000294958">
    <property type="component" value="Unassembled WGS sequence"/>
</dbReference>
<dbReference type="InterPro" id="IPR052157">
    <property type="entry name" value="BCAA_transport_permease"/>
</dbReference>
<dbReference type="GO" id="GO:0005886">
    <property type="term" value="C:plasma membrane"/>
    <property type="evidence" value="ECO:0007669"/>
    <property type="project" value="UniProtKB-SubCell"/>
</dbReference>
<dbReference type="InterPro" id="IPR001851">
    <property type="entry name" value="ABC_transp_permease"/>
</dbReference>
<keyword evidence="3" id="KW-1003">Cell membrane</keyword>
<evidence type="ECO:0000313" key="13">
    <source>
        <dbReference type="Proteomes" id="UP000294958"/>
    </source>
</evidence>
<evidence type="ECO:0000256" key="4">
    <source>
        <dbReference type="ARBA" id="ARBA00022692"/>
    </source>
</evidence>
<dbReference type="GO" id="GO:0022857">
    <property type="term" value="F:transmembrane transporter activity"/>
    <property type="evidence" value="ECO:0007669"/>
    <property type="project" value="InterPro"/>
</dbReference>
<evidence type="ECO:0000256" key="6">
    <source>
        <dbReference type="ARBA" id="ARBA00022989"/>
    </source>
</evidence>
<dbReference type="OrthoDB" id="9807115at2"/>
<feature type="transmembrane region" description="Helical" evidence="9">
    <location>
        <begin position="60"/>
        <end position="83"/>
    </location>
</feature>
<accession>A0A011V0J7</accession>
<keyword evidence="2" id="KW-0813">Transport</keyword>
<dbReference type="CDD" id="cd06582">
    <property type="entry name" value="TM_PBP1_LivH_like"/>
    <property type="match status" value="1"/>
</dbReference>
<keyword evidence="13" id="KW-1185">Reference proteome</keyword>
<sequence>MDLFLQLLVNGFINGSNYALLGIGFGLIFSTTGIVHFAYGSVYTFAAYVAWFLATSFGLALLPSMAGAIVAAVLLGVACYTLLYRPLELRRAPPLIPLIASLGLNIMLENLNAIIFGSGVRSANFASEVYFAGPVFFTSVHIWQVVSCIAVVAALVVFLRKTRYGRAILAMTDDPNMARVVGIDTKKVSYIVFALGSAISAVAATLTLMKDGASTHMGFIAVFMGFVAVIVGGVGSLRGVIAGGFLLGIVESLGLWKISTEWQSSIAFIVLFIMIMLRPQGLFSIARR</sequence>
<dbReference type="HOGENOM" id="CLU_039929_3_0_5"/>
<protein>
    <submittedName>
        <fullName evidence="11">Amino acid/amide ABC transporter membrane protein 1 (HAAT family)</fullName>
    </submittedName>
    <submittedName>
        <fullName evidence="10">Branched-chain amino acid ABC transporter permease</fullName>
    </submittedName>
</protein>
<dbReference type="GO" id="GO:0006865">
    <property type="term" value="P:amino acid transport"/>
    <property type="evidence" value="ECO:0007669"/>
    <property type="project" value="UniProtKB-KW"/>
</dbReference>
<evidence type="ECO:0000256" key="5">
    <source>
        <dbReference type="ARBA" id="ARBA00022970"/>
    </source>
</evidence>
<dbReference type="PATRIC" id="fig|69279.3.peg.4384"/>
<evidence type="ECO:0000256" key="9">
    <source>
        <dbReference type="SAM" id="Phobius"/>
    </source>
</evidence>
<evidence type="ECO:0000256" key="8">
    <source>
        <dbReference type="ARBA" id="ARBA00037998"/>
    </source>
</evidence>
<evidence type="ECO:0000256" key="7">
    <source>
        <dbReference type="ARBA" id="ARBA00023136"/>
    </source>
</evidence>
<comment type="caution">
    <text evidence="10">The sequence shown here is derived from an EMBL/GenBank/DDBJ whole genome shotgun (WGS) entry which is preliminary data.</text>
</comment>
<name>A0A011V0J7_9HYPH</name>
<dbReference type="eggNOG" id="COG0559">
    <property type="taxonomic scope" value="Bacteria"/>
</dbReference>
<keyword evidence="6 9" id="KW-1133">Transmembrane helix</keyword>
<feature type="transmembrane region" description="Helical" evidence="9">
    <location>
        <begin position="215"/>
        <end position="234"/>
    </location>
</feature>
<gene>
    <name evidence="10" type="ORF">BG36_16610</name>
    <name evidence="11" type="ORF">DES43_13035</name>
</gene>
<feature type="transmembrane region" description="Helical" evidence="9">
    <location>
        <begin position="37"/>
        <end position="54"/>
    </location>
</feature>
<feature type="transmembrane region" description="Helical" evidence="9">
    <location>
        <begin position="140"/>
        <end position="159"/>
    </location>
</feature>
<dbReference type="EMBL" id="JENY01000036">
    <property type="protein sequence ID" value="EXL01920.1"/>
    <property type="molecule type" value="Genomic_DNA"/>
</dbReference>
<dbReference type="PANTHER" id="PTHR11795">
    <property type="entry name" value="BRANCHED-CHAIN AMINO ACID TRANSPORT SYSTEM PERMEASE PROTEIN LIVH"/>
    <property type="match status" value="1"/>
</dbReference>
<feature type="transmembrane region" description="Helical" evidence="9">
    <location>
        <begin position="95"/>
        <end position="120"/>
    </location>
</feature>
<dbReference type="PANTHER" id="PTHR11795:SF445">
    <property type="entry name" value="AMINO ACID ABC TRANSPORTER PERMEASE PROTEIN"/>
    <property type="match status" value="1"/>
</dbReference>
<proteinExistence type="inferred from homology"/>